<dbReference type="AlphaFoldDB" id="A0A259U0N0"/>
<keyword evidence="6 9" id="KW-1133">Transmembrane helix</keyword>
<dbReference type="InParanoid" id="A0A259U0N0"/>
<evidence type="ECO:0000256" key="6">
    <source>
        <dbReference type="ARBA" id="ARBA00022989"/>
    </source>
</evidence>
<dbReference type="InterPro" id="IPR006153">
    <property type="entry name" value="Cation/H_exchanger_TM"/>
</dbReference>
<dbReference type="EMBL" id="MQWB01000001">
    <property type="protein sequence ID" value="OZC03500.1"/>
    <property type="molecule type" value="Genomic_DNA"/>
</dbReference>
<feature type="transmembrane region" description="Helical" evidence="9">
    <location>
        <begin position="400"/>
        <end position="421"/>
    </location>
</feature>
<reference evidence="11 12" key="1">
    <citation type="submission" date="2016-11" db="EMBL/GenBank/DDBJ databases">
        <title>Study of marine rhodopsin-containing bacteria.</title>
        <authorList>
            <person name="Yoshizawa S."/>
            <person name="Kumagai Y."/>
            <person name="Kogure K."/>
        </authorList>
    </citation>
    <scope>NUCLEOTIDE SEQUENCE [LARGE SCALE GENOMIC DNA]</scope>
    <source>
        <strain evidence="11 12">SG-29</strain>
    </source>
</reference>
<protein>
    <submittedName>
        <fullName evidence="11">Sodium:proton antiporter</fullName>
    </submittedName>
</protein>
<accession>A0A259U0N0</accession>
<dbReference type="GO" id="GO:0005886">
    <property type="term" value="C:plasma membrane"/>
    <property type="evidence" value="ECO:0007669"/>
    <property type="project" value="UniProtKB-SubCell"/>
</dbReference>
<evidence type="ECO:0000256" key="2">
    <source>
        <dbReference type="ARBA" id="ARBA00022448"/>
    </source>
</evidence>
<feature type="transmembrane region" description="Helical" evidence="9">
    <location>
        <begin position="316"/>
        <end position="334"/>
    </location>
</feature>
<dbReference type="Pfam" id="PF00999">
    <property type="entry name" value="Na_H_Exchanger"/>
    <property type="match status" value="1"/>
</dbReference>
<feature type="domain" description="Cation/H+ exchanger transmembrane" evidence="10">
    <location>
        <begin position="17"/>
        <end position="426"/>
    </location>
</feature>
<keyword evidence="7" id="KW-0406">Ion transport</keyword>
<evidence type="ECO:0000256" key="4">
    <source>
        <dbReference type="ARBA" id="ARBA00022475"/>
    </source>
</evidence>
<dbReference type="RefSeq" id="WP_094548926.1">
    <property type="nucleotide sequence ID" value="NZ_MQWB01000001.1"/>
</dbReference>
<feature type="transmembrane region" description="Helical" evidence="9">
    <location>
        <begin position="6"/>
        <end position="22"/>
    </location>
</feature>
<keyword evidence="3" id="KW-0050">Antiport</keyword>
<keyword evidence="2" id="KW-0813">Transport</keyword>
<comment type="caution">
    <text evidence="11">The sequence shown here is derived from an EMBL/GenBank/DDBJ whole genome shotgun (WGS) entry which is preliminary data.</text>
</comment>
<feature type="transmembrane region" description="Helical" evidence="9">
    <location>
        <begin position="194"/>
        <end position="212"/>
    </location>
</feature>
<dbReference type="Gene3D" id="1.20.1530.20">
    <property type="match status" value="1"/>
</dbReference>
<dbReference type="PANTHER" id="PTHR32507">
    <property type="entry name" value="NA(+)/H(+) ANTIPORTER 1"/>
    <property type="match status" value="1"/>
</dbReference>
<evidence type="ECO:0000256" key="7">
    <source>
        <dbReference type="ARBA" id="ARBA00023065"/>
    </source>
</evidence>
<dbReference type="InterPro" id="IPR038770">
    <property type="entry name" value="Na+/solute_symporter_sf"/>
</dbReference>
<dbReference type="GO" id="GO:0015297">
    <property type="term" value="F:antiporter activity"/>
    <property type="evidence" value="ECO:0007669"/>
    <property type="project" value="UniProtKB-KW"/>
</dbReference>
<dbReference type="PANTHER" id="PTHR32507:SF8">
    <property type="entry name" value="CNH1P"/>
    <property type="match status" value="1"/>
</dbReference>
<comment type="subcellular location">
    <subcellularLocation>
        <location evidence="1">Cell membrane</location>
        <topology evidence="1">Multi-pass membrane protein</topology>
    </subcellularLocation>
</comment>
<feature type="transmembrane region" description="Helical" evidence="9">
    <location>
        <begin position="165"/>
        <end position="182"/>
    </location>
</feature>
<evidence type="ECO:0000256" key="8">
    <source>
        <dbReference type="ARBA" id="ARBA00023136"/>
    </source>
</evidence>
<evidence type="ECO:0000256" key="3">
    <source>
        <dbReference type="ARBA" id="ARBA00022449"/>
    </source>
</evidence>
<evidence type="ECO:0000256" key="1">
    <source>
        <dbReference type="ARBA" id="ARBA00004651"/>
    </source>
</evidence>
<feature type="transmembrane region" description="Helical" evidence="9">
    <location>
        <begin position="92"/>
        <end position="115"/>
    </location>
</feature>
<feature type="transmembrane region" description="Helical" evidence="9">
    <location>
        <begin position="58"/>
        <end position="80"/>
    </location>
</feature>
<feature type="transmembrane region" description="Helical" evidence="9">
    <location>
        <begin position="34"/>
        <end position="52"/>
    </location>
</feature>
<keyword evidence="4" id="KW-1003">Cell membrane</keyword>
<proteinExistence type="predicted"/>
<dbReference type="Proteomes" id="UP000216446">
    <property type="component" value="Unassembled WGS sequence"/>
</dbReference>
<keyword evidence="8 9" id="KW-0472">Membrane</keyword>
<sequence>MPFSLWFIIAGALLTLMALMGTTLKRLPLSTAQVYLLVGIGIGPLGIGLLVFDPIEHARILEILSEIAVILSLFAAGLKLRTPLSDGRWRLPLRLATISMTVTVGLVAVAGKYLLGLPWGAAVLLGAVLAPTDPVLASDVQIRQPDDRDRLRFSLTGEAGFNDGAAFPFVMLGLGMLGLRDLGEWGWKWWAVDVFWAILGGIAIGWLLGRGVGRLVVYLRQKHKEAVGADDFLALGLVALSYGIALYAHSYAFLAVFAAGLALRYEERRHTGDKPSEEVEEMARQAENEEVALDENVAPAWMATAVLGFAEQAERMGAVVLVVLVGALMTYASLTWETLAFVAVLFLGIRPLAVSIGLLGSRTTGIQRGLMAWFGIRGIGSIYYLMYAEVHGVYDLFSGAILGVVLTTIAASVVVHGLSVTPIMEWYGRRKESG</sequence>
<dbReference type="GO" id="GO:1902600">
    <property type="term" value="P:proton transmembrane transport"/>
    <property type="evidence" value="ECO:0007669"/>
    <property type="project" value="InterPro"/>
</dbReference>
<dbReference type="OrthoDB" id="9810860at2"/>
<keyword evidence="5 9" id="KW-0812">Transmembrane</keyword>
<gene>
    <name evidence="11" type="ORF">BSZ36_11210</name>
</gene>
<evidence type="ECO:0000313" key="11">
    <source>
        <dbReference type="EMBL" id="OZC03500.1"/>
    </source>
</evidence>
<feature type="transmembrane region" description="Helical" evidence="9">
    <location>
        <begin position="370"/>
        <end position="388"/>
    </location>
</feature>
<feature type="transmembrane region" description="Helical" evidence="9">
    <location>
        <begin position="232"/>
        <end position="263"/>
    </location>
</feature>
<organism evidence="11 12">
    <name type="scientific">Rubricoccus marinus</name>
    <dbReference type="NCBI Taxonomy" id="716817"/>
    <lineage>
        <taxon>Bacteria</taxon>
        <taxon>Pseudomonadati</taxon>
        <taxon>Rhodothermota</taxon>
        <taxon>Rhodothermia</taxon>
        <taxon>Rhodothermales</taxon>
        <taxon>Rubricoccaceae</taxon>
        <taxon>Rubricoccus</taxon>
    </lineage>
</organism>
<evidence type="ECO:0000256" key="5">
    <source>
        <dbReference type="ARBA" id="ARBA00022692"/>
    </source>
</evidence>
<evidence type="ECO:0000313" key="12">
    <source>
        <dbReference type="Proteomes" id="UP000216446"/>
    </source>
</evidence>
<feature type="transmembrane region" description="Helical" evidence="9">
    <location>
        <begin position="340"/>
        <end position="358"/>
    </location>
</feature>
<name>A0A259U0N0_9BACT</name>
<keyword evidence="12" id="KW-1185">Reference proteome</keyword>
<evidence type="ECO:0000256" key="9">
    <source>
        <dbReference type="SAM" id="Phobius"/>
    </source>
</evidence>
<evidence type="ECO:0000259" key="10">
    <source>
        <dbReference type="Pfam" id="PF00999"/>
    </source>
</evidence>